<gene>
    <name evidence="2" type="ORF">HY473_00915</name>
</gene>
<dbReference type="EMBL" id="JACQMI010000005">
    <property type="protein sequence ID" value="MBI4132648.1"/>
    <property type="molecule type" value="Genomic_DNA"/>
</dbReference>
<keyword evidence="1" id="KW-1133">Transmembrane helix</keyword>
<evidence type="ECO:0000313" key="3">
    <source>
        <dbReference type="Proteomes" id="UP000756703"/>
    </source>
</evidence>
<evidence type="ECO:0000313" key="2">
    <source>
        <dbReference type="EMBL" id="MBI4132648.1"/>
    </source>
</evidence>
<proteinExistence type="predicted"/>
<feature type="transmembrane region" description="Helical" evidence="1">
    <location>
        <begin position="94"/>
        <end position="111"/>
    </location>
</feature>
<feature type="transmembrane region" description="Helical" evidence="1">
    <location>
        <begin position="56"/>
        <end position="82"/>
    </location>
</feature>
<dbReference type="Pfam" id="PF08570">
    <property type="entry name" value="DUF1761"/>
    <property type="match status" value="1"/>
</dbReference>
<accession>A0A932YWJ8</accession>
<sequence>MPQVPINYLAVLAAAIASFVLGFLWYGPLFGKQWKNLMGFTDESMKAMKMTPLSSMIGGFITSLVMSYVLAHALIFAARYLGTTGISAGLMAGFWNWLGFVATVTLGAVLWEGKSWKLWLLNNGYWLLSLLGMGVILALWT</sequence>
<organism evidence="2 3">
    <name type="scientific">Candidatus Sungiibacteriota bacterium</name>
    <dbReference type="NCBI Taxonomy" id="2750080"/>
    <lineage>
        <taxon>Bacteria</taxon>
        <taxon>Candidatus Sungiibacteriota</taxon>
    </lineage>
</organism>
<keyword evidence="1" id="KW-0812">Transmembrane</keyword>
<protein>
    <submittedName>
        <fullName evidence="2">DUF1761 domain-containing protein</fullName>
    </submittedName>
</protein>
<keyword evidence="1" id="KW-0472">Membrane</keyword>
<feature type="transmembrane region" description="Helical" evidence="1">
    <location>
        <begin position="123"/>
        <end position="140"/>
    </location>
</feature>
<reference evidence="2" key="1">
    <citation type="submission" date="2020-07" db="EMBL/GenBank/DDBJ databases">
        <title>Huge and variable diversity of episymbiotic CPR bacteria and DPANN archaea in groundwater ecosystems.</title>
        <authorList>
            <person name="He C.Y."/>
            <person name="Keren R."/>
            <person name="Whittaker M."/>
            <person name="Farag I.F."/>
            <person name="Doudna J."/>
            <person name="Cate J.H.D."/>
            <person name="Banfield J.F."/>
        </authorList>
    </citation>
    <scope>NUCLEOTIDE SEQUENCE</scope>
    <source>
        <strain evidence="2">NC_groundwater_1225_Ag_S-0.1um_56_177</strain>
    </source>
</reference>
<evidence type="ECO:0000256" key="1">
    <source>
        <dbReference type="SAM" id="Phobius"/>
    </source>
</evidence>
<dbReference type="InterPro" id="IPR013879">
    <property type="entry name" value="DUF1761"/>
</dbReference>
<feature type="transmembrane region" description="Helical" evidence="1">
    <location>
        <begin position="6"/>
        <end position="26"/>
    </location>
</feature>
<dbReference type="AlphaFoldDB" id="A0A932YWJ8"/>
<dbReference type="Proteomes" id="UP000756703">
    <property type="component" value="Unassembled WGS sequence"/>
</dbReference>
<name>A0A932YWJ8_9BACT</name>
<comment type="caution">
    <text evidence="2">The sequence shown here is derived from an EMBL/GenBank/DDBJ whole genome shotgun (WGS) entry which is preliminary data.</text>
</comment>